<dbReference type="AlphaFoldDB" id="A0A164AJL1"/>
<dbReference type="InterPro" id="IPR021660">
    <property type="entry name" value="DUF3253"/>
</dbReference>
<evidence type="ECO:0000313" key="1">
    <source>
        <dbReference type="EMBL" id="KZD24915.1"/>
    </source>
</evidence>
<dbReference type="STRING" id="943830.A4A58_21135"/>
<accession>A0A164AJL1</accession>
<dbReference type="SUPFAM" id="SSF46785">
    <property type="entry name" value="Winged helix' DNA-binding domain"/>
    <property type="match status" value="1"/>
</dbReference>
<proteinExistence type="predicted"/>
<protein>
    <recommendedName>
        <fullName evidence="3">DUF3253 domain-containing protein</fullName>
    </recommendedName>
</protein>
<sequence length="81" mass="8912">MPLDEAILDALTRNGAGTLSPPEIAHVIEPEGDWHALLMPIRRAAVTLALADRLVIYRKGKPVEDPNDFRGVYRLGLPKAE</sequence>
<dbReference type="Pfam" id="PF11625">
    <property type="entry name" value="DUF3253"/>
    <property type="match status" value="1"/>
</dbReference>
<dbReference type="InterPro" id="IPR036388">
    <property type="entry name" value="WH-like_DNA-bd_sf"/>
</dbReference>
<dbReference type="InterPro" id="IPR036390">
    <property type="entry name" value="WH_DNA-bd_sf"/>
</dbReference>
<organism evidence="1 2">
    <name type="scientific">Tardiphaga robiniae</name>
    <dbReference type="NCBI Taxonomy" id="943830"/>
    <lineage>
        <taxon>Bacteria</taxon>
        <taxon>Pseudomonadati</taxon>
        <taxon>Pseudomonadota</taxon>
        <taxon>Alphaproteobacteria</taxon>
        <taxon>Hyphomicrobiales</taxon>
        <taxon>Nitrobacteraceae</taxon>
        <taxon>Tardiphaga</taxon>
    </lineage>
</organism>
<reference evidence="1 2" key="1">
    <citation type="submission" date="2016-03" db="EMBL/GenBank/DDBJ databases">
        <title>Microsymbionts genomes from the relict species Vavilovia formosa (Stev.) Fed.</title>
        <authorList>
            <person name="Kopat V."/>
            <person name="Chirak E."/>
            <person name="Kimeklis A."/>
            <person name="Andronov E."/>
        </authorList>
    </citation>
    <scope>NUCLEOTIDE SEQUENCE [LARGE SCALE GENOMIC DNA]</scope>
    <source>
        <strain evidence="1 2">Vaf07</strain>
    </source>
</reference>
<dbReference type="Proteomes" id="UP000076574">
    <property type="component" value="Unassembled WGS sequence"/>
</dbReference>
<name>A0A164AJL1_9BRAD</name>
<dbReference type="Gene3D" id="1.10.10.10">
    <property type="entry name" value="Winged helix-like DNA-binding domain superfamily/Winged helix DNA-binding domain"/>
    <property type="match status" value="1"/>
</dbReference>
<evidence type="ECO:0000313" key="2">
    <source>
        <dbReference type="Proteomes" id="UP000076574"/>
    </source>
</evidence>
<keyword evidence="2" id="KW-1185">Reference proteome</keyword>
<gene>
    <name evidence="1" type="ORF">A4A58_21135</name>
</gene>
<evidence type="ECO:0008006" key="3">
    <source>
        <dbReference type="Google" id="ProtNLM"/>
    </source>
</evidence>
<comment type="caution">
    <text evidence="1">The sequence shown here is derived from an EMBL/GenBank/DDBJ whole genome shotgun (WGS) entry which is preliminary data.</text>
</comment>
<dbReference type="EMBL" id="LVYV01000002">
    <property type="protein sequence ID" value="KZD24915.1"/>
    <property type="molecule type" value="Genomic_DNA"/>
</dbReference>